<accession>A0ABY1VM50</accession>
<evidence type="ECO:0000313" key="3">
    <source>
        <dbReference type="Proteomes" id="UP000250006"/>
    </source>
</evidence>
<dbReference type="RefSeq" id="WP_111835773.1">
    <property type="nucleotide sequence ID" value="NZ_UAPQ01000001.1"/>
</dbReference>
<keyword evidence="1" id="KW-1133">Transmembrane helix</keyword>
<comment type="caution">
    <text evidence="2">The sequence shown here is derived from an EMBL/GenBank/DDBJ whole genome shotgun (WGS) entry which is preliminary data.</text>
</comment>
<evidence type="ECO:0000256" key="1">
    <source>
        <dbReference type="SAM" id="Phobius"/>
    </source>
</evidence>
<dbReference type="Proteomes" id="UP000250006">
    <property type="component" value="Unassembled WGS sequence"/>
</dbReference>
<keyword evidence="1" id="KW-0812">Transmembrane</keyword>
<keyword evidence="1" id="KW-0472">Membrane</keyword>
<protein>
    <submittedName>
        <fullName evidence="2">Uncharacterized protein</fullName>
    </submittedName>
</protein>
<feature type="transmembrane region" description="Helical" evidence="1">
    <location>
        <begin position="40"/>
        <end position="60"/>
    </location>
</feature>
<proteinExistence type="predicted"/>
<feature type="transmembrane region" description="Helical" evidence="1">
    <location>
        <begin position="66"/>
        <end position="86"/>
    </location>
</feature>
<organism evidence="2 3">
    <name type="scientific">Actinomyces bovis</name>
    <dbReference type="NCBI Taxonomy" id="1658"/>
    <lineage>
        <taxon>Bacteria</taxon>
        <taxon>Bacillati</taxon>
        <taxon>Actinomycetota</taxon>
        <taxon>Actinomycetes</taxon>
        <taxon>Actinomycetales</taxon>
        <taxon>Actinomycetaceae</taxon>
        <taxon>Actinomyces</taxon>
    </lineage>
</organism>
<gene>
    <name evidence="2" type="ORF">NCTC11535_00476</name>
</gene>
<reference evidence="2 3" key="1">
    <citation type="submission" date="2018-06" db="EMBL/GenBank/DDBJ databases">
        <authorList>
            <consortium name="Pathogen Informatics"/>
            <person name="Doyle S."/>
        </authorList>
    </citation>
    <scope>NUCLEOTIDE SEQUENCE [LARGE SCALE GENOMIC DNA]</scope>
    <source>
        <strain evidence="2 3">NCTC11535</strain>
    </source>
</reference>
<keyword evidence="3" id="KW-1185">Reference proteome</keyword>
<evidence type="ECO:0000313" key="2">
    <source>
        <dbReference type="EMBL" id="SPT52822.1"/>
    </source>
</evidence>
<sequence length="92" mass="9435">MTTTNTPLVTAQSVFDSIDFSERDAFNPATELPAGAIRQLLLTVLAISAISLAVTAAGLLTTTSALTFAGTAGLLGALFFGGSRAIQLFDLD</sequence>
<dbReference type="EMBL" id="UAPQ01000001">
    <property type="protein sequence ID" value="SPT52822.1"/>
    <property type="molecule type" value="Genomic_DNA"/>
</dbReference>
<name>A0ABY1VM50_9ACTO</name>